<keyword evidence="1" id="KW-0175">Coiled coil</keyword>
<protein>
    <submittedName>
        <fullName evidence="3">Aste57867_2676 protein</fullName>
    </submittedName>
</protein>
<accession>A0A485K973</accession>
<gene>
    <name evidence="3" type="primary">Aste57867_2676</name>
    <name evidence="2" type="ORF">As57867_002669</name>
    <name evidence="3" type="ORF">ASTE57867_2676</name>
</gene>
<organism evidence="3 4">
    <name type="scientific">Aphanomyces stellatus</name>
    <dbReference type="NCBI Taxonomy" id="120398"/>
    <lineage>
        <taxon>Eukaryota</taxon>
        <taxon>Sar</taxon>
        <taxon>Stramenopiles</taxon>
        <taxon>Oomycota</taxon>
        <taxon>Saprolegniomycetes</taxon>
        <taxon>Saprolegniales</taxon>
        <taxon>Verrucalvaceae</taxon>
        <taxon>Aphanomyces</taxon>
    </lineage>
</organism>
<sequence length="129" mass="14499">MWKDVFPPRQRIYSNASESALDQLADLQTLVNRLERKVKEIEWQVTVHSATPTVPRADLVESKDSIAQMVGSLDKIQFNGIDGVITAQLKTGKESVRDQRKALNKHCEGLRATMMTLHQQLTAHVAAFT</sequence>
<reference evidence="2" key="2">
    <citation type="submission" date="2019-06" db="EMBL/GenBank/DDBJ databases">
        <title>Genomics analysis of Aphanomyces spp. identifies a new class of oomycete effector associated with host adaptation.</title>
        <authorList>
            <person name="Gaulin E."/>
        </authorList>
    </citation>
    <scope>NUCLEOTIDE SEQUENCE</scope>
    <source>
        <strain evidence="2">CBS 578.67</strain>
    </source>
</reference>
<dbReference type="EMBL" id="CAADRA010000354">
    <property type="protein sequence ID" value="VFT79870.1"/>
    <property type="molecule type" value="Genomic_DNA"/>
</dbReference>
<evidence type="ECO:0000313" key="3">
    <source>
        <dbReference type="EMBL" id="VFT79870.1"/>
    </source>
</evidence>
<evidence type="ECO:0000313" key="2">
    <source>
        <dbReference type="EMBL" id="KAF0716768.1"/>
    </source>
</evidence>
<evidence type="ECO:0000256" key="1">
    <source>
        <dbReference type="SAM" id="Coils"/>
    </source>
</evidence>
<dbReference type="EMBL" id="VJMH01000354">
    <property type="protein sequence ID" value="KAF0716768.1"/>
    <property type="molecule type" value="Genomic_DNA"/>
</dbReference>
<evidence type="ECO:0000313" key="4">
    <source>
        <dbReference type="Proteomes" id="UP000332933"/>
    </source>
</evidence>
<keyword evidence="4" id="KW-1185">Reference proteome</keyword>
<dbReference type="Proteomes" id="UP000332933">
    <property type="component" value="Unassembled WGS sequence"/>
</dbReference>
<name>A0A485K973_9STRA</name>
<dbReference type="AlphaFoldDB" id="A0A485K973"/>
<reference evidence="3 4" key="1">
    <citation type="submission" date="2019-03" db="EMBL/GenBank/DDBJ databases">
        <authorList>
            <person name="Gaulin E."/>
            <person name="Dumas B."/>
        </authorList>
    </citation>
    <scope>NUCLEOTIDE SEQUENCE [LARGE SCALE GENOMIC DNA]</scope>
    <source>
        <strain evidence="3">CBS 568.67</strain>
    </source>
</reference>
<feature type="coiled-coil region" evidence="1">
    <location>
        <begin position="17"/>
        <end position="44"/>
    </location>
</feature>
<dbReference type="OrthoDB" id="118154at2759"/>
<proteinExistence type="predicted"/>